<evidence type="ECO:0000313" key="6">
    <source>
        <dbReference type="Proteomes" id="UP000070409"/>
    </source>
</evidence>
<feature type="signal peptide" evidence="1">
    <location>
        <begin position="1"/>
        <end position="27"/>
    </location>
</feature>
<dbReference type="EMBL" id="LSRF01000057">
    <property type="protein sequence ID" value="KXP05094.1"/>
    <property type="molecule type" value="Genomic_DNA"/>
</dbReference>
<protein>
    <recommendedName>
        <fullName evidence="2">DUF732 domain-containing protein</fullName>
    </recommendedName>
</protein>
<keyword evidence="1" id="KW-0732">Signal</keyword>
<keyword evidence="6" id="KW-1185">Reference proteome</keyword>
<dbReference type="RefSeq" id="WP_068573171.1">
    <property type="nucleotide sequence ID" value="NZ_LSRE01000018.1"/>
</dbReference>
<evidence type="ECO:0000313" key="5">
    <source>
        <dbReference type="Proteomes" id="UP000070258"/>
    </source>
</evidence>
<dbReference type="Pfam" id="PF05305">
    <property type="entry name" value="DUF732"/>
    <property type="match status" value="1"/>
</dbReference>
<reference evidence="3 6" key="2">
    <citation type="submission" date="2016-02" db="EMBL/GenBank/DDBJ databases">
        <authorList>
            <person name="Teng J.L."/>
            <person name="Tang Y."/>
            <person name="Huang Y."/>
            <person name="Guo F."/>
            <person name="Wei W."/>
            <person name="Chen J.H."/>
            <person name="Wong S.Y."/>
            <person name="Lau S.K."/>
            <person name="Woo P.C."/>
        </authorList>
    </citation>
    <scope>NUCLEOTIDE SEQUENCE [LARGE SCALE GENOMIC DNA]</scope>
    <source>
        <strain evidence="3 6">JCM 13375</strain>
    </source>
</reference>
<evidence type="ECO:0000259" key="2">
    <source>
        <dbReference type="Pfam" id="PF05305"/>
    </source>
</evidence>
<evidence type="ECO:0000313" key="4">
    <source>
        <dbReference type="EMBL" id="KXP05094.1"/>
    </source>
</evidence>
<proteinExistence type="predicted"/>
<dbReference type="EMBL" id="LSRE01000018">
    <property type="protein sequence ID" value="KXO96242.1"/>
    <property type="molecule type" value="Genomic_DNA"/>
</dbReference>
<dbReference type="InterPro" id="IPR007969">
    <property type="entry name" value="DUF732"/>
</dbReference>
<gene>
    <name evidence="4" type="ORF">AXK60_13125</name>
    <name evidence="3" type="ORF">AXK61_22235</name>
</gene>
<feature type="chain" id="PRO_5007483026" description="DUF732 domain-containing protein" evidence="1">
    <location>
        <begin position="28"/>
        <end position="118"/>
    </location>
</feature>
<sequence length="118" mass="13163">MSKLMRAMAAGIAALGAATLVQAPAHADGRLDQGRFLVVTSNMHDFVKPFGNRTTDAQMLRFGYQACAALDRNPASTVAATQSLYRQAGNPEWERQQVVFYAAQYLCNRNWDRYKTYP</sequence>
<dbReference type="AlphaFoldDB" id="A0A138A3T4"/>
<reference evidence="5" key="3">
    <citation type="submission" date="2016-02" db="EMBL/GenBank/DDBJ databases">
        <authorList>
            <person name="Wen L."/>
            <person name="He K."/>
            <person name="Yang H."/>
        </authorList>
    </citation>
    <scope>NUCLEOTIDE SEQUENCE [LARGE SCALE GENOMIC DNA]</scope>
    <source>
        <strain evidence="5">JCM 15929</strain>
    </source>
</reference>
<evidence type="ECO:0000313" key="3">
    <source>
        <dbReference type="EMBL" id="KXO96242.1"/>
    </source>
</evidence>
<feature type="domain" description="DUF732" evidence="2">
    <location>
        <begin position="54"/>
        <end position="107"/>
    </location>
</feature>
<evidence type="ECO:0000256" key="1">
    <source>
        <dbReference type="SAM" id="SignalP"/>
    </source>
</evidence>
<reference evidence="4" key="1">
    <citation type="submission" date="2016-02" db="EMBL/GenBank/DDBJ databases">
        <authorList>
            <person name="Teng J.L."/>
            <person name="Yang Y."/>
            <person name="Huang Y."/>
            <person name="Guo F."/>
            <person name="Wei W."/>
            <person name="Chen J.H."/>
            <person name="Wong S.Y."/>
            <person name="Lau S.K."/>
            <person name="Woo P.C."/>
        </authorList>
    </citation>
    <scope>NUCLEOTIDE SEQUENCE</scope>
    <source>
        <strain evidence="4">JCM 15929</strain>
    </source>
</reference>
<dbReference type="Proteomes" id="UP000070258">
    <property type="component" value="Unassembled WGS sequence"/>
</dbReference>
<name>A0A138A3T4_9ACTN</name>
<dbReference type="OrthoDB" id="4775017at2"/>
<dbReference type="Proteomes" id="UP000070409">
    <property type="component" value="Unassembled WGS sequence"/>
</dbReference>
<accession>A0A138A3T4</accession>
<organism evidence="4 5">
    <name type="scientific">Tsukamurella pseudospumae</name>
    <dbReference type="NCBI Taxonomy" id="239498"/>
    <lineage>
        <taxon>Bacteria</taxon>
        <taxon>Bacillati</taxon>
        <taxon>Actinomycetota</taxon>
        <taxon>Actinomycetes</taxon>
        <taxon>Mycobacteriales</taxon>
        <taxon>Tsukamurellaceae</taxon>
        <taxon>Tsukamurella</taxon>
    </lineage>
</organism>
<comment type="caution">
    <text evidence="4">The sequence shown here is derived from an EMBL/GenBank/DDBJ whole genome shotgun (WGS) entry which is preliminary data.</text>
</comment>